<keyword evidence="2" id="KW-1185">Reference proteome</keyword>
<organism evidence="1 2">
    <name type="scientific">Sphenodon punctatus</name>
    <name type="common">Tuatara</name>
    <name type="synonym">Hatteria punctata</name>
    <dbReference type="NCBI Taxonomy" id="8508"/>
    <lineage>
        <taxon>Eukaryota</taxon>
        <taxon>Metazoa</taxon>
        <taxon>Chordata</taxon>
        <taxon>Craniata</taxon>
        <taxon>Vertebrata</taxon>
        <taxon>Euteleostomi</taxon>
        <taxon>Lepidosauria</taxon>
        <taxon>Sphenodontia</taxon>
        <taxon>Sphenodontidae</taxon>
        <taxon>Sphenodon</taxon>
    </lineage>
</organism>
<dbReference type="AlphaFoldDB" id="A0A8D0HJR1"/>
<reference evidence="1" key="1">
    <citation type="submission" date="2025-08" db="UniProtKB">
        <authorList>
            <consortium name="Ensembl"/>
        </authorList>
    </citation>
    <scope>IDENTIFICATION</scope>
</reference>
<sequence>PTCHHPSRERHSCHFSPCPPCHQTCQKVLEKCGHLCPASCHDEALVKQAGLHQPAGPWEQPSEQAFIKT</sequence>
<reference evidence="1" key="2">
    <citation type="submission" date="2025-09" db="UniProtKB">
        <authorList>
            <consortium name="Ensembl"/>
        </authorList>
    </citation>
    <scope>IDENTIFICATION</scope>
</reference>
<dbReference type="Ensembl" id="ENSSPUT00000023319.1">
    <property type="protein sequence ID" value="ENSSPUP00000021887.1"/>
    <property type="gene ID" value="ENSSPUG00000016792.1"/>
</dbReference>
<accession>A0A8D0HJR1</accession>
<proteinExistence type="predicted"/>
<protein>
    <submittedName>
        <fullName evidence="1">Uncharacterized protein</fullName>
    </submittedName>
</protein>
<dbReference type="Proteomes" id="UP000694392">
    <property type="component" value="Unplaced"/>
</dbReference>
<name>A0A8D0HJR1_SPHPU</name>
<evidence type="ECO:0000313" key="2">
    <source>
        <dbReference type="Proteomes" id="UP000694392"/>
    </source>
</evidence>
<dbReference type="GeneTree" id="ENSGT00970000198253"/>
<evidence type="ECO:0000313" key="1">
    <source>
        <dbReference type="Ensembl" id="ENSSPUP00000021887.1"/>
    </source>
</evidence>